<feature type="transmembrane region" description="Helical" evidence="2">
    <location>
        <begin position="12"/>
        <end position="34"/>
    </location>
</feature>
<feature type="transmembrane region" description="Helical" evidence="2">
    <location>
        <begin position="54"/>
        <end position="79"/>
    </location>
</feature>
<feature type="region of interest" description="Disordered" evidence="1">
    <location>
        <begin position="225"/>
        <end position="254"/>
    </location>
</feature>
<name>A0ABM1JK09_GEKJA</name>
<dbReference type="PANTHER" id="PTHR36132:SF1">
    <property type="entry name" value="TRANSMEMBRANE PROTEIN 221"/>
    <property type="match status" value="1"/>
</dbReference>
<evidence type="ECO:0000256" key="1">
    <source>
        <dbReference type="SAM" id="MobiDB-lite"/>
    </source>
</evidence>
<evidence type="ECO:0000313" key="3">
    <source>
        <dbReference type="Proteomes" id="UP000694871"/>
    </source>
</evidence>
<reference evidence="4" key="1">
    <citation type="submission" date="2025-08" db="UniProtKB">
        <authorList>
            <consortium name="RefSeq"/>
        </authorList>
    </citation>
    <scope>IDENTIFICATION</scope>
</reference>
<dbReference type="InterPro" id="IPR053101">
    <property type="entry name" value="TM221"/>
</dbReference>
<keyword evidence="2 4" id="KW-0812">Transmembrane</keyword>
<feature type="compositionally biased region" description="Polar residues" evidence="1">
    <location>
        <begin position="228"/>
        <end position="243"/>
    </location>
</feature>
<dbReference type="Proteomes" id="UP000694871">
    <property type="component" value="Unplaced"/>
</dbReference>
<dbReference type="InterPro" id="IPR029201">
    <property type="entry name" value="Jiraiya"/>
</dbReference>
<feature type="transmembrane region" description="Helical" evidence="2">
    <location>
        <begin position="141"/>
        <end position="165"/>
    </location>
</feature>
<dbReference type="GeneID" id="107106201"/>
<dbReference type="RefSeq" id="XP_015261796.1">
    <property type="nucleotide sequence ID" value="XM_015406310.1"/>
</dbReference>
<feature type="transmembrane region" description="Helical" evidence="2">
    <location>
        <begin position="113"/>
        <end position="135"/>
    </location>
</feature>
<keyword evidence="2" id="KW-1133">Transmembrane helix</keyword>
<dbReference type="Pfam" id="PF15038">
    <property type="entry name" value="Jiraiya"/>
    <property type="match status" value="1"/>
</dbReference>
<gene>
    <name evidence="4" type="primary">TMEM221</name>
</gene>
<protein>
    <submittedName>
        <fullName evidence="4">Transmembrane protein 221</fullName>
    </submittedName>
</protein>
<accession>A0ABM1JK09</accession>
<organism evidence="3 4">
    <name type="scientific">Gekko japonicus</name>
    <name type="common">Schlegel's Japanese gecko</name>
    <dbReference type="NCBI Taxonomy" id="146911"/>
    <lineage>
        <taxon>Eukaryota</taxon>
        <taxon>Metazoa</taxon>
        <taxon>Chordata</taxon>
        <taxon>Craniata</taxon>
        <taxon>Vertebrata</taxon>
        <taxon>Euteleostomi</taxon>
        <taxon>Lepidosauria</taxon>
        <taxon>Squamata</taxon>
        <taxon>Bifurcata</taxon>
        <taxon>Gekkota</taxon>
        <taxon>Gekkonidae</taxon>
        <taxon>Gekkoninae</taxon>
        <taxon>Gekko</taxon>
    </lineage>
</organism>
<dbReference type="PANTHER" id="PTHR36132">
    <property type="entry name" value="TRANSMEMBRANE PROTEIN 221"/>
    <property type="match status" value="1"/>
</dbReference>
<sequence>MPASYGQRALGALVLLATAAGLMAVLASMLIFQIQAGSRAGGGGGGLPEGAGRVLLPVSAVLASLCLVLSLSGLLVSLLHGYCGAERCASPGGALEPDRADWFLLDTRKVRHVAVGLFCCGVCIYLAALSMYMLVSFEVETGITSACILSSGILVLLITGTHVLIRASRAAWRARGEGSHTLYENDSARGGDTPSAHLNNAKNVVTPRPRPEIHREFSYPPYVEQESHLTTPASSNVASSGSPGATPEKESYTVPRMHRTLSAESGLLQAHGKPWNGVTQEMRNVLSRKLAGSGKDSTLV</sequence>
<keyword evidence="2" id="KW-0472">Membrane</keyword>
<proteinExistence type="predicted"/>
<feature type="region of interest" description="Disordered" evidence="1">
    <location>
        <begin position="181"/>
        <end position="212"/>
    </location>
</feature>
<keyword evidence="3" id="KW-1185">Reference proteome</keyword>
<evidence type="ECO:0000313" key="4">
    <source>
        <dbReference type="RefSeq" id="XP_015261796.1"/>
    </source>
</evidence>
<evidence type="ECO:0000256" key="2">
    <source>
        <dbReference type="SAM" id="Phobius"/>
    </source>
</evidence>